<protein>
    <submittedName>
        <fullName evidence="2">Uncharacterized protein</fullName>
    </submittedName>
</protein>
<evidence type="ECO:0000313" key="2">
    <source>
        <dbReference type="WBParaSite" id="nRc.2.0.1.t27784-RA"/>
    </source>
</evidence>
<reference evidence="2" key="1">
    <citation type="submission" date="2022-11" db="UniProtKB">
        <authorList>
            <consortium name="WormBaseParasite"/>
        </authorList>
    </citation>
    <scope>IDENTIFICATION</scope>
</reference>
<dbReference type="AlphaFoldDB" id="A0A915JNG3"/>
<keyword evidence="1" id="KW-1185">Reference proteome</keyword>
<evidence type="ECO:0000313" key="1">
    <source>
        <dbReference type="Proteomes" id="UP000887565"/>
    </source>
</evidence>
<proteinExistence type="predicted"/>
<organism evidence="1 2">
    <name type="scientific">Romanomermis culicivorax</name>
    <name type="common">Nematode worm</name>
    <dbReference type="NCBI Taxonomy" id="13658"/>
    <lineage>
        <taxon>Eukaryota</taxon>
        <taxon>Metazoa</taxon>
        <taxon>Ecdysozoa</taxon>
        <taxon>Nematoda</taxon>
        <taxon>Enoplea</taxon>
        <taxon>Dorylaimia</taxon>
        <taxon>Mermithida</taxon>
        <taxon>Mermithoidea</taxon>
        <taxon>Mermithidae</taxon>
        <taxon>Romanomermis</taxon>
    </lineage>
</organism>
<accession>A0A915JNG3</accession>
<name>A0A915JNG3_ROMCU</name>
<dbReference type="Proteomes" id="UP000887565">
    <property type="component" value="Unplaced"/>
</dbReference>
<dbReference type="WBParaSite" id="nRc.2.0.1.t27784-RA">
    <property type="protein sequence ID" value="nRc.2.0.1.t27784-RA"/>
    <property type="gene ID" value="nRc.2.0.1.g27784"/>
</dbReference>
<sequence>MLIAAKRFGRWGKVRCAGGVKLQICSMLLSLLIKRILINGSISGHGNEEKLLLRLLIWVLIITTRLLIKSEHIGVESLNIGGRLNLKSK</sequence>